<proteinExistence type="predicted"/>
<dbReference type="SUPFAM" id="SSF100950">
    <property type="entry name" value="NagB/RpiA/CoA transferase-like"/>
    <property type="match status" value="1"/>
</dbReference>
<keyword evidence="1" id="KW-0805">Transcription regulation</keyword>
<comment type="caution">
    <text evidence="5">The sequence shown here is derived from an EMBL/GenBank/DDBJ whole genome shotgun (WGS) entry which is preliminary data.</text>
</comment>
<dbReference type="PRINTS" id="PR00037">
    <property type="entry name" value="HTHLACR"/>
</dbReference>
<organism evidence="5 6">
    <name type="scientific">Cohnella hongkongensis</name>
    <dbReference type="NCBI Taxonomy" id="178337"/>
    <lineage>
        <taxon>Bacteria</taxon>
        <taxon>Bacillati</taxon>
        <taxon>Bacillota</taxon>
        <taxon>Bacilli</taxon>
        <taxon>Bacillales</taxon>
        <taxon>Paenibacillaceae</taxon>
        <taxon>Cohnella</taxon>
    </lineage>
</organism>
<dbReference type="Gene3D" id="1.10.10.10">
    <property type="entry name" value="Winged helix-like DNA-binding domain superfamily/Winged helix DNA-binding domain"/>
    <property type="match status" value="1"/>
</dbReference>
<dbReference type="InterPro" id="IPR037171">
    <property type="entry name" value="NagB/RpiA_transferase-like"/>
</dbReference>
<dbReference type="InterPro" id="IPR036390">
    <property type="entry name" value="WH_DNA-bd_sf"/>
</dbReference>
<dbReference type="PANTHER" id="PTHR30363">
    <property type="entry name" value="HTH-TYPE TRANSCRIPTIONAL REGULATOR SRLR-RELATED"/>
    <property type="match status" value="1"/>
</dbReference>
<dbReference type="Proteomes" id="UP001596028">
    <property type="component" value="Unassembled WGS sequence"/>
</dbReference>
<dbReference type="InterPro" id="IPR018356">
    <property type="entry name" value="Tscrpt_reg_HTH_DeoR_CS"/>
</dbReference>
<accession>A0ABV9FIW7</accession>
<dbReference type="SMART" id="SM00420">
    <property type="entry name" value="HTH_DEOR"/>
    <property type="match status" value="1"/>
</dbReference>
<keyword evidence="2 5" id="KW-0238">DNA-binding</keyword>
<name>A0ABV9FIW7_9BACL</name>
<dbReference type="PANTHER" id="PTHR30363:SF44">
    <property type="entry name" value="AGA OPERON TRANSCRIPTIONAL REPRESSOR-RELATED"/>
    <property type="match status" value="1"/>
</dbReference>
<evidence type="ECO:0000256" key="1">
    <source>
        <dbReference type="ARBA" id="ARBA00023015"/>
    </source>
</evidence>
<dbReference type="Pfam" id="PF00455">
    <property type="entry name" value="DeoRC"/>
    <property type="match status" value="1"/>
</dbReference>
<evidence type="ECO:0000256" key="3">
    <source>
        <dbReference type="ARBA" id="ARBA00023163"/>
    </source>
</evidence>
<evidence type="ECO:0000259" key="4">
    <source>
        <dbReference type="PROSITE" id="PS51000"/>
    </source>
</evidence>
<evidence type="ECO:0000256" key="2">
    <source>
        <dbReference type="ARBA" id="ARBA00023125"/>
    </source>
</evidence>
<dbReference type="GO" id="GO:0003677">
    <property type="term" value="F:DNA binding"/>
    <property type="evidence" value="ECO:0007669"/>
    <property type="project" value="UniProtKB-KW"/>
</dbReference>
<dbReference type="InterPro" id="IPR001034">
    <property type="entry name" value="DeoR_HTH"/>
</dbReference>
<dbReference type="EMBL" id="JBHSEP010000018">
    <property type="protein sequence ID" value="MFC4600725.1"/>
    <property type="molecule type" value="Genomic_DNA"/>
</dbReference>
<dbReference type="PROSITE" id="PS00894">
    <property type="entry name" value="HTH_DEOR_1"/>
    <property type="match status" value="1"/>
</dbReference>
<keyword evidence="6" id="KW-1185">Reference proteome</keyword>
<feature type="domain" description="HTH deoR-type" evidence="4">
    <location>
        <begin position="3"/>
        <end position="58"/>
    </location>
</feature>
<evidence type="ECO:0000313" key="5">
    <source>
        <dbReference type="EMBL" id="MFC4600725.1"/>
    </source>
</evidence>
<evidence type="ECO:0000313" key="6">
    <source>
        <dbReference type="Proteomes" id="UP001596028"/>
    </source>
</evidence>
<gene>
    <name evidence="5" type="ORF">ACFO3S_20950</name>
</gene>
<dbReference type="InterPro" id="IPR036388">
    <property type="entry name" value="WH-like_DNA-bd_sf"/>
</dbReference>
<dbReference type="RefSeq" id="WP_378100062.1">
    <property type="nucleotide sequence ID" value="NZ_JBHSEP010000018.1"/>
</dbReference>
<sequence>MFAVKRIDKIKDFLRQYKQIDISSLSSILSVSEATVRRDLDKLEMEGFIKRTHGGAILVEDPEDDFSLQELVQVVPNLEEKEAIGFIASNMVNNNDVIIIGAGSTCYQMAKQLKNKKNLTIVTNNVLIGIEYSANREIKVILTGGETYQNNNSISLVGDFSNKMLEGIYVSQAFIGVDGVDFDSGFTVNSSELGLVWNSISKVSGNLIVLADYTKFGKKGFVKCGSLDEADKIVTNDKVPDEYKQYFFEKGIPLFTKYNLEE</sequence>
<dbReference type="SMART" id="SM01134">
    <property type="entry name" value="DeoRC"/>
    <property type="match status" value="1"/>
</dbReference>
<keyword evidence="3" id="KW-0804">Transcription</keyword>
<dbReference type="Gene3D" id="3.40.50.1360">
    <property type="match status" value="1"/>
</dbReference>
<reference evidence="6" key="1">
    <citation type="journal article" date="2019" name="Int. J. Syst. Evol. Microbiol.">
        <title>The Global Catalogue of Microorganisms (GCM) 10K type strain sequencing project: providing services to taxonomists for standard genome sequencing and annotation.</title>
        <authorList>
            <consortium name="The Broad Institute Genomics Platform"/>
            <consortium name="The Broad Institute Genome Sequencing Center for Infectious Disease"/>
            <person name="Wu L."/>
            <person name="Ma J."/>
        </authorList>
    </citation>
    <scope>NUCLEOTIDE SEQUENCE [LARGE SCALE GENOMIC DNA]</scope>
    <source>
        <strain evidence="6">CCUG 49571</strain>
    </source>
</reference>
<protein>
    <submittedName>
        <fullName evidence="5">DeoR/GlpR family DNA-binding transcription regulator</fullName>
    </submittedName>
</protein>
<dbReference type="InterPro" id="IPR014036">
    <property type="entry name" value="DeoR-like_C"/>
</dbReference>
<dbReference type="PROSITE" id="PS51000">
    <property type="entry name" value="HTH_DEOR_2"/>
    <property type="match status" value="1"/>
</dbReference>
<dbReference type="Pfam" id="PF08220">
    <property type="entry name" value="HTH_DeoR"/>
    <property type="match status" value="1"/>
</dbReference>
<dbReference type="SUPFAM" id="SSF46785">
    <property type="entry name" value="Winged helix' DNA-binding domain"/>
    <property type="match status" value="1"/>
</dbReference>
<dbReference type="InterPro" id="IPR050313">
    <property type="entry name" value="Carb_Metab_HTH_regulators"/>
</dbReference>